<evidence type="ECO:0000313" key="2">
    <source>
        <dbReference type="Proteomes" id="UP000217790"/>
    </source>
</evidence>
<evidence type="ECO:0000313" key="1">
    <source>
        <dbReference type="EMBL" id="PBK80620.1"/>
    </source>
</evidence>
<protein>
    <recommendedName>
        <fullName evidence="3">Protein kinase domain-containing protein</fullName>
    </recommendedName>
</protein>
<dbReference type="OrthoDB" id="2834814at2759"/>
<keyword evidence="2" id="KW-1185">Reference proteome</keyword>
<accession>A0A2H3CFJ0</accession>
<evidence type="ECO:0008006" key="3">
    <source>
        <dbReference type="Google" id="ProtNLM"/>
    </source>
</evidence>
<sequence length="99" mass="11820">MNSTPKFGWRTSIARGFPSFIPLPDLDWYPEVYDYVRPWTLWSTEENAYRELESLQRNTVPYYFGKHKLTMPSGQNAEVLIMEYIEGKTLEQWIEDRPP</sequence>
<name>A0A2H3CFJ0_ARMGA</name>
<proteinExistence type="predicted"/>
<dbReference type="AlphaFoldDB" id="A0A2H3CFJ0"/>
<gene>
    <name evidence="1" type="ORF">ARMGADRAFT_1092032</name>
</gene>
<reference evidence="2" key="1">
    <citation type="journal article" date="2017" name="Nat. Ecol. Evol.">
        <title>Genome expansion and lineage-specific genetic innovations in the forest pathogenic fungi Armillaria.</title>
        <authorList>
            <person name="Sipos G."/>
            <person name="Prasanna A.N."/>
            <person name="Walter M.C."/>
            <person name="O'Connor E."/>
            <person name="Balint B."/>
            <person name="Krizsan K."/>
            <person name="Kiss B."/>
            <person name="Hess J."/>
            <person name="Varga T."/>
            <person name="Slot J."/>
            <person name="Riley R."/>
            <person name="Boka B."/>
            <person name="Rigling D."/>
            <person name="Barry K."/>
            <person name="Lee J."/>
            <person name="Mihaltcheva S."/>
            <person name="LaButti K."/>
            <person name="Lipzen A."/>
            <person name="Waldron R."/>
            <person name="Moloney N.M."/>
            <person name="Sperisen C."/>
            <person name="Kredics L."/>
            <person name="Vagvoelgyi C."/>
            <person name="Patrignani A."/>
            <person name="Fitzpatrick D."/>
            <person name="Nagy I."/>
            <person name="Doyle S."/>
            <person name="Anderson J.B."/>
            <person name="Grigoriev I.V."/>
            <person name="Gueldener U."/>
            <person name="Muensterkoetter M."/>
            <person name="Nagy L.G."/>
        </authorList>
    </citation>
    <scope>NUCLEOTIDE SEQUENCE [LARGE SCALE GENOMIC DNA]</scope>
    <source>
        <strain evidence="2">Ar21-2</strain>
    </source>
</reference>
<organism evidence="1 2">
    <name type="scientific">Armillaria gallica</name>
    <name type="common">Bulbous honey fungus</name>
    <name type="synonym">Armillaria bulbosa</name>
    <dbReference type="NCBI Taxonomy" id="47427"/>
    <lineage>
        <taxon>Eukaryota</taxon>
        <taxon>Fungi</taxon>
        <taxon>Dikarya</taxon>
        <taxon>Basidiomycota</taxon>
        <taxon>Agaricomycotina</taxon>
        <taxon>Agaricomycetes</taxon>
        <taxon>Agaricomycetidae</taxon>
        <taxon>Agaricales</taxon>
        <taxon>Marasmiineae</taxon>
        <taxon>Physalacriaceae</taxon>
        <taxon>Armillaria</taxon>
    </lineage>
</organism>
<dbReference type="Proteomes" id="UP000217790">
    <property type="component" value="Unassembled WGS sequence"/>
</dbReference>
<dbReference type="EMBL" id="KZ293742">
    <property type="protein sequence ID" value="PBK80620.1"/>
    <property type="molecule type" value="Genomic_DNA"/>
</dbReference>
<dbReference type="InParanoid" id="A0A2H3CFJ0"/>